<dbReference type="Proteomes" id="UP000239814">
    <property type="component" value="Chromosome"/>
</dbReference>
<dbReference type="InterPro" id="IPR052336">
    <property type="entry name" value="MlaD_Phospholipid_Transporter"/>
</dbReference>
<dbReference type="RefSeq" id="WP_105943343.1">
    <property type="nucleotide sequence ID" value="NZ_CP027433.1"/>
</dbReference>
<evidence type="ECO:0000313" key="4">
    <source>
        <dbReference type="Proteomes" id="UP000239814"/>
    </source>
</evidence>
<protein>
    <submittedName>
        <fullName evidence="3">MCE family protein</fullName>
    </submittedName>
</protein>
<name>A0A2S0KIY2_9ACTN</name>
<proteinExistence type="predicted"/>
<reference evidence="3 4" key="1">
    <citation type="submission" date="2018-03" db="EMBL/GenBank/DDBJ databases">
        <title>Characteristics and genome of n-alkane degrading marine bacteria Gordonia iterans isolated from crude oil contaminated in Tae-an, South Korea.</title>
        <authorList>
            <person name="Lee S.-S."/>
            <person name="Kim H."/>
        </authorList>
    </citation>
    <scope>NUCLEOTIDE SEQUENCE [LARGE SCALE GENOMIC DNA]</scope>
    <source>
        <strain evidence="3 4">Co17</strain>
    </source>
</reference>
<dbReference type="KEGG" id="git:C6V83_16625"/>
<dbReference type="Pfam" id="PF02470">
    <property type="entry name" value="MlaD"/>
    <property type="match status" value="1"/>
</dbReference>
<dbReference type="PANTHER" id="PTHR33371">
    <property type="entry name" value="INTERMEMBRANE PHOSPHOLIPID TRANSPORT SYSTEM BINDING PROTEIN MLAD-RELATED"/>
    <property type="match status" value="1"/>
</dbReference>
<gene>
    <name evidence="3" type="ORF">C6V83_16625</name>
</gene>
<dbReference type="InterPro" id="IPR003399">
    <property type="entry name" value="Mce/MlaD"/>
</dbReference>
<dbReference type="InterPro" id="IPR024516">
    <property type="entry name" value="Mce_C"/>
</dbReference>
<dbReference type="NCBIfam" id="TIGR00996">
    <property type="entry name" value="Mtu_fam_mce"/>
    <property type="match status" value="1"/>
</dbReference>
<evidence type="ECO:0000313" key="3">
    <source>
        <dbReference type="EMBL" id="AVM01639.1"/>
    </source>
</evidence>
<dbReference type="OrthoDB" id="338143at2"/>
<dbReference type="AlphaFoldDB" id="A0A2S0KIY2"/>
<dbReference type="GO" id="GO:0051701">
    <property type="term" value="P:biological process involved in interaction with host"/>
    <property type="evidence" value="ECO:0007669"/>
    <property type="project" value="TreeGrafter"/>
</dbReference>
<dbReference type="GO" id="GO:0005576">
    <property type="term" value="C:extracellular region"/>
    <property type="evidence" value="ECO:0007669"/>
    <property type="project" value="TreeGrafter"/>
</dbReference>
<feature type="domain" description="Mce/MlaD" evidence="1">
    <location>
        <begin position="37"/>
        <end position="112"/>
    </location>
</feature>
<dbReference type="EMBL" id="CP027433">
    <property type="protein sequence ID" value="AVM01639.1"/>
    <property type="molecule type" value="Genomic_DNA"/>
</dbReference>
<evidence type="ECO:0000259" key="2">
    <source>
        <dbReference type="Pfam" id="PF11887"/>
    </source>
</evidence>
<keyword evidence="4" id="KW-1185">Reference proteome</keyword>
<dbReference type="PANTHER" id="PTHR33371:SF17">
    <property type="entry name" value="MCE-FAMILY PROTEIN MCE1B"/>
    <property type="match status" value="1"/>
</dbReference>
<organism evidence="3 4">
    <name type="scientific">Gordonia iterans</name>
    <dbReference type="NCBI Taxonomy" id="1004901"/>
    <lineage>
        <taxon>Bacteria</taxon>
        <taxon>Bacillati</taxon>
        <taxon>Actinomycetota</taxon>
        <taxon>Actinomycetes</taxon>
        <taxon>Mycobacteriales</taxon>
        <taxon>Gordoniaceae</taxon>
        <taxon>Gordonia</taxon>
    </lineage>
</organism>
<dbReference type="InterPro" id="IPR005693">
    <property type="entry name" value="Mce"/>
</dbReference>
<evidence type="ECO:0000259" key="1">
    <source>
        <dbReference type="Pfam" id="PF02470"/>
    </source>
</evidence>
<accession>A0A2S0KIY2</accession>
<dbReference type="Pfam" id="PF11887">
    <property type="entry name" value="Mce4_CUP1"/>
    <property type="match status" value="1"/>
</dbReference>
<sequence>MRGVWSPLIKLIVFAVVTILATTVLALLIANAGASGKNSYKAIFTDAAMLNPGDDVRIAGVRVGQVQSVNIVEQNRAEVAFDVNRSTLPKSTRIYIRYRNLAGLRYVALEKGPGDAAETVGPGYTFRYHEDRKVSSTFPAVNLTELFNGFRPLFKQITPDDMNKLAETVIAVFQQGDGVDMGATIGSLINQTAELTNTIADKDKVIGEMITNLTKVLDTVNKNDDQLTDLLVNTEKLVTGLAAQRGSVGSAISSVSNLTSLTGSILSQTRPSIQASLAGLKATSDKINARQGDVEDVLKNLPVKLEKLGRSATFGSWFQFYLCGLDITAGNGKSRLLSQPLVPLPDINHVLYTSMATRCWADGKINGEG</sequence>
<feature type="domain" description="Mammalian cell entry C-terminal" evidence="2">
    <location>
        <begin position="135"/>
        <end position="316"/>
    </location>
</feature>